<dbReference type="InterPro" id="IPR014347">
    <property type="entry name" value="Tautomerase/MIF_sf"/>
</dbReference>
<organism evidence="4 5">
    <name type="scientific">Ktedonosporobacter rubrisoli</name>
    <dbReference type="NCBI Taxonomy" id="2509675"/>
    <lineage>
        <taxon>Bacteria</taxon>
        <taxon>Bacillati</taxon>
        <taxon>Chloroflexota</taxon>
        <taxon>Ktedonobacteria</taxon>
        <taxon>Ktedonobacterales</taxon>
        <taxon>Ktedonosporobacteraceae</taxon>
        <taxon>Ktedonosporobacter</taxon>
    </lineage>
</organism>
<dbReference type="GO" id="GO:0016853">
    <property type="term" value="F:isomerase activity"/>
    <property type="evidence" value="ECO:0007669"/>
    <property type="project" value="UniProtKB-KW"/>
</dbReference>
<dbReference type="PANTHER" id="PTHR35530">
    <property type="entry name" value="TAUTOMERASE-RELATED"/>
    <property type="match status" value="1"/>
</dbReference>
<reference evidence="4 5" key="1">
    <citation type="submission" date="2019-01" db="EMBL/GenBank/DDBJ databases">
        <title>Ktedonosporobacter rubrisoli SCAWS-G2.</title>
        <authorList>
            <person name="Huang Y."/>
            <person name="Yan B."/>
        </authorList>
    </citation>
    <scope>NUCLEOTIDE SEQUENCE [LARGE SCALE GENOMIC DNA]</scope>
    <source>
        <strain evidence="4 5">SCAWS-G2</strain>
    </source>
</reference>
<name>A0A4P6JTS5_KTERU</name>
<dbReference type="Gene3D" id="3.30.429.10">
    <property type="entry name" value="Macrophage Migration Inhibitory Factor"/>
    <property type="match status" value="2"/>
</dbReference>
<dbReference type="KEGG" id="kbs:EPA93_24585"/>
<accession>A0A4P6JTS5</accession>
<dbReference type="RefSeq" id="WP_129890041.1">
    <property type="nucleotide sequence ID" value="NZ_CP035758.1"/>
</dbReference>
<dbReference type="Pfam" id="PF01361">
    <property type="entry name" value="Tautomerase"/>
    <property type="match status" value="1"/>
</dbReference>
<dbReference type="InterPro" id="IPR004370">
    <property type="entry name" value="4-OT-like_dom"/>
</dbReference>
<sequence length="155" mass="17214">MPMIDLTLPEGILNAQGKQDLMAHLSSIILKWEGAPDTPQAKAIAWIYVHEIKKEEMMVGGAFPAHPRYRVIATVPQWSLDDERKQGLVEEVTRAILDAEGASWDAENRARVWCIVQEVADGNWGAGGQIFRLRDIVRLVGGDPDSARFRGLPIS</sequence>
<dbReference type="PANTHER" id="PTHR35530:SF1">
    <property type="entry name" value="2-HYDROXYMUCONATE TAUTOMERASE"/>
    <property type="match status" value="1"/>
</dbReference>
<dbReference type="SUPFAM" id="SSF55331">
    <property type="entry name" value="Tautomerase/MIF"/>
    <property type="match status" value="1"/>
</dbReference>
<dbReference type="AlphaFoldDB" id="A0A4P6JTS5"/>
<dbReference type="EMBL" id="CP035758">
    <property type="protein sequence ID" value="QBD78988.1"/>
    <property type="molecule type" value="Genomic_DNA"/>
</dbReference>
<protein>
    <submittedName>
        <fullName evidence="4">4-oxalocrotonate tautomerase</fullName>
    </submittedName>
</protein>
<evidence type="ECO:0000259" key="3">
    <source>
        <dbReference type="Pfam" id="PF01361"/>
    </source>
</evidence>
<feature type="domain" description="4-oxalocrotonate tautomerase-like" evidence="3">
    <location>
        <begin position="81"/>
        <end position="132"/>
    </location>
</feature>
<keyword evidence="2" id="KW-0413">Isomerase</keyword>
<evidence type="ECO:0000313" key="5">
    <source>
        <dbReference type="Proteomes" id="UP000290365"/>
    </source>
</evidence>
<gene>
    <name evidence="4" type="ORF">EPA93_24585</name>
</gene>
<evidence type="ECO:0000256" key="2">
    <source>
        <dbReference type="ARBA" id="ARBA00023235"/>
    </source>
</evidence>
<dbReference type="OrthoDB" id="9803586at2"/>
<evidence type="ECO:0000256" key="1">
    <source>
        <dbReference type="ARBA" id="ARBA00006723"/>
    </source>
</evidence>
<keyword evidence="5" id="KW-1185">Reference proteome</keyword>
<comment type="similarity">
    <text evidence="1">Belongs to the 4-oxalocrotonate tautomerase family.</text>
</comment>
<dbReference type="Proteomes" id="UP000290365">
    <property type="component" value="Chromosome"/>
</dbReference>
<proteinExistence type="inferred from homology"/>
<evidence type="ECO:0000313" key="4">
    <source>
        <dbReference type="EMBL" id="QBD78988.1"/>
    </source>
</evidence>